<gene>
    <name evidence="1" type="ORF">OXX778_LOCUS4213</name>
</gene>
<name>A0A813PRS8_9BILA</name>
<keyword evidence="2" id="KW-1185">Reference proteome</keyword>
<protein>
    <submittedName>
        <fullName evidence="1">Uncharacterized protein</fullName>
    </submittedName>
</protein>
<dbReference type="AlphaFoldDB" id="A0A813PRS8"/>
<reference evidence="1" key="1">
    <citation type="submission" date="2021-02" db="EMBL/GenBank/DDBJ databases">
        <authorList>
            <person name="Nowell W R."/>
        </authorList>
    </citation>
    <scope>NUCLEOTIDE SEQUENCE</scope>
    <source>
        <strain evidence="1">Ploen Becks lab</strain>
    </source>
</reference>
<evidence type="ECO:0000313" key="1">
    <source>
        <dbReference type="EMBL" id="CAF0756782.1"/>
    </source>
</evidence>
<accession>A0A813PRS8</accession>
<evidence type="ECO:0000313" key="2">
    <source>
        <dbReference type="Proteomes" id="UP000663879"/>
    </source>
</evidence>
<sequence length="123" mass="14071">MSLSRCFWNRGYDKCDTNSSIGVGMAQWCITARGFVEVSVSLEENCPTYFYDNGRSHWLVEKVRTTPLNGQQMVYGRENFESCWVLKEPRPKVAAQADKNSPILKQVNREPFKVAADQISPFN</sequence>
<dbReference type="Proteomes" id="UP000663879">
    <property type="component" value="Unassembled WGS sequence"/>
</dbReference>
<dbReference type="EMBL" id="CAJNOC010000405">
    <property type="protein sequence ID" value="CAF0756782.1"/>
    <property type="molecule type" value="Genomic_DNA"/>
</dbReference>
<organism evidence="1 2">
    <name type="scientific">Brachionus calyciflorus</name>
    <dbReference type="NCBI Taxonomy" id="104777"/>
    <lineage>
        <taxon>Eukaryota</taxon>
        <taxon>Metazoa</taxon>
        <taxon>Spiralia</taxon>
        <taxon>Gnathifera</taxon>
        <taxon>Rotifera</taxon>
        <taxon>Eurotatoria</taxon>
        <taxon>Monogononta</taxon>
        <taxon>Pseudotrocha</taxon>
        <taxon>Ploima</taxon>
        <taxon>Brachionidae</taxon>
        <taxon>Brachionus</taxon>
    </lineage>
</organism>
<comment type="caution">
    <text evidence="1">The sequence shown here is derived from an EMBL/GenBank/DDBJ whole genome shotgun (WGS) entry which is preliminary data.</text>
</comment>
<proteinExistence type="predicted"/>